<protein>
    <submittedName>
        <fullName evidence="2">Uncharacterized protein</fullName>
    </submittedName>
</protein>
<reference evidence="2 3" key="1">
    <citation type="journal article" date="2017" name="Plant Biotechnol. J.">
        <title>A comprehensive draft genome sequence for lupin (Lupinus angustifolius), an emerging health food: insights into plant-microbe interactions and legume evolution.</title>
        <authorList>
            <person name="Hane J.K."/>
            <person name="Ming Y."/>
            <person name="Kamphuis L.G."/>
            <person name="Nelson M.N."/>
            <person name="Garg G."/>
            <person name="Atkins C.A."/>
            <person name="Bayer P.E."/>
            <person name="Bravo A."/>
            <person name="Bringans S."/>
            <person name="Cannon S."/>
            <person name="Edwards D."/>
            <person name="Foley R."/>
            <person name="Gao L.L."/>
            <person name="Harrison M.J."/>
            <person name="Huang W."/>
            <person name="Hurgobin B."/>
            <person name="Li S."/>
            <person name="Liu C.W."/>
            <person name="McGrath A."/>
            <person name="Morahan G."/>
            <person name="Murray J."/>
            <person name="Weller J."/>
            <person name="Jian J."/>
            <person name="Singh K.B."/>
        </authorList>
    </citation>
    <scope>NUCLEOTIDE SEQUENCE [LARGE SCALE GENOMIC DNA]</scope>
    <source>
        <strain evidence="3">cv. Tanjil</strain>
        <tissue evidence="2">Whole plant</tissue>
    </source>
</reference>
<proteinExistence type="predicted"/>
<gene>
    <name evidence="2" type="ORF">TanjilG_31344</name>
</gene>
<dbReference type="Gramene" id="OIW18224">
    <property type="protein sequence ID" value="OIW18224"/>
    <property type="gene ID" value="TanjilG_31344"/>
</dbReference>
<dbReference type="EMBL" id="CM007361">
    <property type="protein sequence ID" value="OIW18224.1"/>
    <property type="molecule type" value="Genomic_DNA"/>
</dbReference>
<evidence type="ECO:0000313" key="2">
    <source>
        <dbReference type="EMBL" id="OIW18224.1"/>
    </source>
</evidence>
<dbReference type="Proteomes" id="UP000188354">
    <property type="component" value="Chromosome LG01"/>
</dbReference>
<feature type="compositionally biased region" description="Basic and acidic residues" evidence="1">
    <location>
        <begin position="20"/>
        <end position="30"/>
    </location>
</feature>
<dbReference type="AlphaFoldDB" id="A0A4P1RUF4"/>
<feature type="region of interest" description="Disordered" evidence="1">
    <location>
        <begin position="63"/>
        <end position="82"/>
    </location>
</feature>
<sequence length="82" mass="9293">MTGEDEEEAIGSVVHPTHHHPSEPKNHEAEPWPYDGVPHYSLMEPLEALLLPVQPHLKEHKLLRPSSESRVLSPLHPSSIWT</sequence>
<evidence type="ECO:0000313" key="3">
    <source>
        <dbReference type="Proteomes" id="UP000188354"/>
    </source>
</evidence>
<organism evidence="2 3">
    <name type="scientific">Lupinus angustifolius</name>
    <name type="common">Narrow-leaved blue lupine</name>
    <dbReference type="NCBI Taxonomy" id="3871"/>
    <lineage>
        <taxon>Eukaryota</taxon>
        <taxon>Viridiplantae</taxon>
        <taxon>Streptophyta</taxon>
        <taxon>Embryophyta</taxon>
        <taxon>Tracheophyta</taxon>
        <taxon>Spermatophyta</taxon>
        <taxon>Magnoliopsida</taxon>
        <taxon>eudicotyledons</taxon>
        <taxon>Gunneridae</taxon>
        <taxon>Pentapetalae</taxon>
        <taxon>rosids</taxon>
        <taxon>fabids</taxon>
        <taxon>Fabales</taxon>
        <taxon>Fabaceae</taxon>
        <taxon>Papilionoideae</taxon>
        <taxon>50 kb inversion clade</taxon>
        <taxon>genistoids sensu lato</taxon>
        <taxon>core genistoids</taxon>
        <taxon>Genisteae</taxon>
        <taxon>Lupinus</taxon>
    </lineage>
</organism>
<evidence type="ECO:0000256" key="1">
    <source>
        <dbReference type="SAM" id="MobiDB-lite"/>
    </source>
</evidence>
<accession>A0A4P1RUF4</accession>
<keyword evidence="3" id="KW-1185">Reference proteome</keyword>
<feature type="region of interest" description="Disordered" evidence="1">
    <location>
        <begin position="1"/>
        <end position="32"/>
    </location>
</feature>
<name>A0A4P1RUF4_LUPAN</name>